<dbReference type="Proteomes" id="UP001271007">
    <property type="component" value="Unassembled WGS sequence"/>
</dbReference>
<comment type="similarity">
    <text evidence="1">Belongs to the FMO family.</text>
</comment>
<keyword evidence="3" id="KW-0274">FAD</keyword>
<organism evidence="7 8">
    <name type="scientific">Extremus antarcticus</name>
    <dbReference type="NCBI Taxonomy" id="702011"/>
    <lineage>
        <taxon>Eukaryota</taxon>
        <taxon>Fungi</taxon>
        <taxon>Dikarya</taxon>
        <taxon>Ascomycota</taxon>
        <taxon>Pezizomycotina</taxon>
        <taxon>Dothideomycetes</taxon>
        <taxon>Dothideomycetidae</taxon>
        <taxon>Mycosphaerellales</taxon>
        <taxon>Extremaceae</taxon>
        <taxon>Extremus</taxon>
    </lineage>
</organism>
<keyword evidence="5" id="KW-0560">Oxidoreductase</keyword>
<keyword evidence="2" id="KW-0285">Flavoprotein</keyword>
<reference evidence="7" key="1">
    <citation type="submission" date="2023-04" db="EMBL/GenBank/DDBJ databases">
        <title>Black Yeasts Isolated from many extreme environments.</title>
        <authorList>
            <person name="Coleine C."/>
            <person name="Stajich J.E."/>
            <person name="Selbmann L."/>
        </authorList>
    </citation>
    <scope>NUCLEOTIDE SEQUENCE</scope>
    <source>
        <strain evidence="7">CCFEE 5312</strain>
    </source>
</reference>
<evidence type="ECO:0000256" key="6">
    <source>
        <dbReference type="SAM" id="MobiDB-lite"/>
    </source>
</evidence>
<dbReference type="Gene3D" id="3.50.50.60">
    <property type="entry name" value="FAD/NAD(P)-binding domain"/>
    <property type="match status" value="2"/>
</dbReference>
<dbReference type="EMBL" id="JAWDJX010000001">
    <property type="protein sequence ID" value="KAK3058693.1"/>
    <property type="molecule type" value="Genomic_DNA"/>
</dbReference>
<evidence type="ECO:0000256" key="3">
    <source>
        <dbReference type="ARBA" id="ARBA00022827"/>
    </source>
</evidence>
<feature type="compositionally biased region" description="Basic and acidic residues" evidence="6">
    <location>
        <begin position="1"/>
        <end position="14"/>
    </location>
</feature>
<dbReference type="PANTHER" id="PTHR23023">
    <property type="entry name" value="DIMETHYLANILINE MONOOXYGENASE"/>
    <property type="match status" value="1"/>
</dbReference>
<gene>
    <name evidence="7" type="ORF">LTR09_000258</name>
</gene>
<sequence>MVRVFDDHVSRDPEYPSTIPSTGDSPEYLSLKKIFQHGSRQDSPMRDLEHSTYASGNDTDDLRTSFAPPGPCYSVLKNNVSTIEMEMTAHSWKDGTEEFVLHHVMADYIQDSAIDNSVIDSISFNTRVNDVHKVGTSWQIGIDTLVDNDGRPEIVDTVKEFDAVVVASGHYHACNIPDIPGLRTWKQQFPNLVQHSKSYRSPEQFRDKNVLLIGAGVSSVDIAKDIGGVARSVYQSSRGGPYDLPSHLLPDNGARIGGIKSFDAPGSSNIGAEDKIPATVTLQSGQQLCDIQAVIVCTGYHVSFPFMRQYHADGVHPEDADELCLVTNGQQTHNLHKEIFYIPDPTLAFIGVPYHVTTFSCFEFQAMALASVFSGQVSLPVKKEMRGEYLERIECKGAGRTFHSLKGLGDEIAYVNELVDLVNQGQSTQIILGHTQSWHEAYLRRVARQKVLFGKVRDGEIEKANLDRIASC</sequence>
<feature type="compositionally biased region" description="Basic and acidic residues" evidence="6">
    <location>
        <begin position="39"/>
        <end position="50"/>
    </location>
</feature>
<evidence type="ECO:0008006" key="9">
    <source>
        <dbReference type="Google" id="ProtNLM"/>
    </source>
</evidence>
<dbReference type="InterPro" id="IPR020946">
    <property type="entry name" value="Flavin_mOase-like"/>
</dbReference>
<dbReference type="GO" id="GO:0004499">
    <property type="term" value="F:N,N-dimethylaniline monooxygenase activity"/>
    <property type="evidence" value="ECO:0007669"/>
    <property type="project" value="InterPro"/>
</dbReference>
<dbReference type="AlphaFoldDB" id="A0AAJ0LX13"/>
<keyword evidence="4" id="KW-0521">NADP</keyword>
<accession>A0AAJ0LX13</accession>
<name>A0AAJ0LX13_9PEZI</name>
<evidence type="ECO:0000256" key="2">
    <source>
        <dbReference type="ARBA" id="ARBA00022630"/>
    </source>
</evidence>
<dbReference type="GO" id="GO:0050661">
    <property type="term" value="F:NADP binding"/>
    <property type="evidence" value="ECO:0007669"/>
    <property type="project" value="InterPro"/>
</dbReference>
<evidence type="ECO:0000256" key="5">
    <source>
        <dbReference type="ARBA" id="ARBA00023002"/>
    </source>
</evidence>
<dbReference type="GO" id="GO:0050660">
    <property type="term" value="F:flavin adenine dinucleotide binding"/>
    <property type="evidence" value="ECO:0007669"/>
    <property type="project" value="InterPro"/>
</dbReference>
<proteinExistence type="inferred from homology"/>
<dbReference type="Pfam" id="PF00743">
    <property type="entry name" value="FMO-like"/>
    <property type="match status" value="2"/>
</dbReference>
<comment type="caution">
    <text evidence="7">The sequence shown here is derived from an EMBL/GenBank/DDBJ whole genome shotgun (WGS) entry which is preliminary data.</text>
</comment>
<feature type="region of interest" description="Disordered" evidence="6">
    <location>
        <begin position="38"/>
        <end position="66"/>
    </location>
</feature>
<protein>
    <recommendedName>
        <fullName evidence="9">Flavin-containing monooxygenase</fullName>
    </recommendedName>
</protein>
<evidence type="ECO:0000256" key="1">
    <source>
        <dbReference type="ARBA" id="ARBA00009183"/>
    </source>
</evidence>
<evidence type="ECO:0000313" key="8">
    <source>
        <dbReference type="Proteomes" id="UP001271007"/>
    </source>
</evidence>
<evidence type="ECO:0000256" key="4">
    <source>
        <dbReference type="ARBA" id="ARBA00022857"/>
    </source>
</evidence>
<dbReference type="PRINTS" id="PR00370">
    <property type="entry name" value="FMOXYGENASE"/>
</dbReference>
<dbReference type="InterPro" id="IPR000960">
    <property type="entry name" value="Flavin_mOase"/>
</dbReference>
<dbReference type="SUPFAM" id="SSF51905">
    <property type="entry name" value="FAD/NAD(P)-binding domain"/>
    <property type="match status" value="2"/>
</dbReference>
<feature type="region of interest" description="Disordered" evidence="6">
    <location>
        <begin position="1"/>
        <end position="26"/>
    </location>
</feature>
<dbReference type="InterPro" id="IPR036188">
    <property type="entry name" value="FAD/NAD-bd_sf"/>
</dbReference>
<dbReference type="InterPro" id="IPR050346">
    <property type="entry name" value="FMO-like"/>
</dbReference>
<evidence type="ECO:0000313" key="7">
    <source>
        <dbReference type="EMBL" id="KAK3058693.1"/>
    </source>
</evidence>
<keyword evidence="8" id="KW-1185">Reference proteome</keyword>